<keyword evidence="1" id="KW-0732">Signal</keyword>
<dbReference type="InterPro" id="IPR012334">
    <property type="entry name" value="Pectin_lyas_fold"/>
</dbReference>
<dbReference type="Proteomes" id="UP000739538">
    <property type="component" value="Unassembled WGS sequence"/>
</dbReference>
<name>A0A956NE25_UNCEI</name>
<evidence type="ECO:0008006" key="4">
    <source>
        <dbReference type="Google" id="ProtNLM"/>
    </source>
</evidence>
<dbReference type="Gene3D" id="2.160.20.10">
    <property type="entry name" value="Single-stranded right-handed beta-helix, Pectin lyase-like"/>
    <property type="match status" value="1"/>
</dbReference>
<organism evidence="2 3">
    <name type="scientific">Eiseniibacteriota bacterium</name>
    <dbReference type="NCBI Taxonomy" id="2212470"/>
    <lineage>
        <taxon>Bacteria</taxon>
        <taxon>Candidatus Eiseniibacteriota</taxon>
    </lineage>
</organism>
<sequence length="415" mass="44469">MRIVMRLAGVIVSGLLLTAPVARAAEWFVDPGTGTITKVLATGAAPGDTLTLGKGTYYDNVSLPDGDWTLRSVVPGVAVLDGTNTDSVIYARTGNLVLDGLILQHGRGHNYEDSPSFRAGGAVCIRGFEHFSSLTAIECVFRDNELVGSDQVLHGGAVYAEGLVWCVLEACVFERNFARSGGTDVEFESGGMDLRIERCVFRSGASVDRGEGMVVGPIDGTTEVRDSQFFGPGSVGFGGRYIDVERCWFQGAALGFSDWNLAVPGRVRCVSNFLVGSPTERGRLQPTIVASEVAFERNTIAFVDVSVWGGHAARYTFRANALLDVSGSFTLQPGSSMTCTVAWPSLPEDYYGLLQTDSTVVIVDPAFCDSTEWRLRPNSPCLDGTLCSEPIGASEACDESPTLRLGWGALKDRFK</sequence>
<dbReference type="InterPro" id="IPR011050">
    <property type="entry name" value="Pectin_lyase_fold/virulence"/>
</dbReference>
<evidence type="ECO:0000313" key="2">
    <source>
        <dbReference type="EMBL" id="MCA9756766.1"/>
    </source>
</evidence>
<reference evidence="2" key="1">
    <citation type="submission" date="2020-04" db="EMBL/GenBank/DDBJ databases">
        <authorList>
            <person name="Zhang T."/>
        </authorList>
    </citation>
    <scope>NUCLEOTIDE SEQUENCE</scope>
    <source>
        <strain evidence="2">HKST-UBA02</strain>
    </source>
</reference>
<evidence type="ECO:0000256" key="1">
    <source>
        <dbReference type="SAM" id="SignalP"/>
    </source>
</evidence>
<dbReference type="AlphaFoldDB" id="A0A956NE25"/>
<reference evidence="2" key="2">
    <citation type="journal article" date="2021" name="Microbiome">
        <title>Successional dynamics and alternative stable states in a saline activated sludge microbial community over 9 years.</title>
        <authorList>
            <person name="Wang Y."/>
            <person name="Ye J."/>
            <person name="Ju F."/>
            <person name="Liu L."/>
            <person name="Boyd J.A."/>
            <person name="Deng Y."/>
            <person name="Parks D.H."/>
            <person name="Jiang X."/>
            <person name="Yin X."/>
            <person name="Woodcroft B.J."/>
            <person name="Tyson G.W."/>
            <person name="Hugenholtz P."/>
            <person name="Polz M.F."/>
            <person name="Zhang T."/>
        </authorList>
    </citation>
    <scope>NUCLEOTIDE SEQUENCE</scope>
    <source>
        <strain evidence="2">HKST-UBA02</strain>
    </source>
</reference>
<protein>
    <recommendedName>
        <fullName evidence="4">Right handed beta helix domain-containing protein</fullName>
    </recommendedName>
</protein>
<dbReference type="EMBL" id="JAGQHS010000066">
    <property type="protein sequence ID" value="MCA9756766.1"/>
    <property type="molecule type" value="Genomic_DNA"/>
</dbReference>
<accession>A0A956NE25</accession>
<feature type="signal peptide" evidence="1">
    <location>
        <begin position="1"/>
        <end position="24"/>
    </location>
</feature>
<dbReference type="SUPFAM" id="SSF51126">
    <property type="entry name" value="Pectin lyase-like"/>
    <property type="match status" value="1"/>
</dbReference>
<feature type="chain" id="PRO_5036739712" description="Right handed beta helix domain-containing protein" evidence="1">
    <location>
        <begin position="25"/>
        <end position="415"/>
    </location>
</feature>
<comment type="caution">
    <text evidence="2">The sequence shown here is derived from an EMBL/GenBank/DDBJ whole genome shotgun (WGS) entry which is preliminary data.</text>
</comment>
<proteinExistence type="predicted"/>
<gene>
    <name evidence="2" type="ORF">KDA27_13255</name>
</gene>
<evidence type="ECO:0000313" key="3">
    <source>
        <dbReference type="Proteomes" id="UP000739538"/>
    </source>
</evidence>